<evidence type="ECO:0000313" key="8">
    <source>
        <dbReference type="EMBL" id="HIX03031.1"/>
    </source>
</evidence>
<evidence type="ECO:0000256" key="6">
    <source>
        <dbReference type="HAMAP-Rule" id="MF_01872"/>
    </source>
</evidence>
<keyword evidence="5 6" id="KW-0819">tRNA processing</keyword>
<dbReference type="HAMAP" id="MF_01872">
    <property type="entry name" value="tRNA_methyltr_YfiC"/>
    <property type="match status" value="1"/>
</dbReference>
<dbReference type="InterPro" id="IPR002052">
    <property type="entry name" value="DNA_methylase_N6_adenine_CS"/>
</dbReference>
<reference evidence="8" key="1">
    <citation type="journal article" date="2021" name="PeerJ">
        <title>Extensive microbial diversity within the chicken gut microbiome revealed by metagenomics and culture.</title>
        <authorList>
            <person name="Gilroy R."/>
            <person name="Ravi A."/>
            <person name="Getino M."/>
            <person name="Pursley I."/>
            <person name="Horton D.L."/>
            <person name="Alikhan N.F."/>
            <person name="Baker D."/>
            <person name="Gharbi K."/>
            <person name="Hall N."/>
            <person name="Watson M."/>
            <person name="Adriaenssens E.M."/>
            <person name="Foster-Nyarko E."/>
            <person name="Jarju S."/>
            <person name="Secka A."/>
            <person name="Antonio M."/>
            <person name="Oren A."/>
            <person name="Chaudhuri R.R."/>
            <person name="La Ragione R."/>
            <person name="Hildebrand F."/>
            <person name="Pallen M.J."/>
        </authorList>
    </citation>
    <scope>NUCLEOTIDE SEQUENCE</scope>
    <source>
        <strain evidence="8">23274</strain>
    </source>
</reference>
<comment type="subcellular location">
    <subcellularLocation>
        <location evidence="6">Cytoplasm</location>
    </subcellularLocation>
</comment>
<dbReference type="GO" id="GO:0005737">
    <property type="term" value="C:cytoplasm"/>
    <property type="evidence" value="ECO:0007669"/>
    <property type="project" value="UniProtKB-SubCell"/>
</dbReference>
<dbReference type="InterPro" id="IPR007848">
    <property type="entry name" value="Small_mtfrase_dom"/>
</dbReference>
<keyword evidence="4 6" id="KW-0949">S-adenosyl-L-methionine</keyword>
<name>A0A9D1UZ23_9BACT</name>
<dbReference type="InterPro" id="IPR022882">
    <property type="entry name" value="tRNA_adenine-N6_MeTrfase"/>
</dbReference>
<dbReference type="PROSITE" id="PS00092">
    <property type="entry name" value="N6_MTASE"/>
    <property type="match status" value="1"/>
</dbReference>
<dbReference type="AlphaFoldDB" id="A0A9D1UZ23"/>
<dbReference type="InterPro" id="IPR050210">
    <property type="entry name" value="tRNA_Adenine-N(6)_MTase"/>
</dbReference>
<dbReference type="GO" id="GO:0032259">
    <property type="term" value="P:methylation"/>
    <property type="evidence" value="ECO:0007669"/>
    <property type="project" value="UniProtKB-KW"/>
</dbReference>
<dbReference type="EMBL" id="DXFT01000057">
    <property type="protein sequence ID" value="HIX03031.1"/>
    <property type="molecule type" value="Genomic_DNA"/>
</dbReference>
<proteinExistence type="inferred from homology"/>
<evidence type="ECO:0000256" key="5">
    <source>
        <dbReference type="ARBA" id="ARBA00022694"/>
    </source>
</evidence>
<comment type="caution">
    <text evidence="8">The sequence shown here is derived from an EMBL/GenBank/DDBJ whole genome shotgun (WGS) entry which is preliminary data.</text>
</comment>
<dbReference type="SUPFAM" id="SSF53335">
    <property type="entry name" value="S-adenosyl-L-methionine-dependent methyltransferases"/>
    <property type="match status" value="1"/>
</dbReference>
<dbReference type="InterPro" id="IPR029063">
    <property type="entry name" value="SAM-dependent_MTases_sf"/>
</dbReference>
<dbReference type="Proteomes" id="UP000824202">
    <property type="component" value="Unassembled WGS sequence"/>
</dbReference>
<keyword evidence="2 6" id="KW-0489">Methyltransferase</keyword>
<reference evidence="8" key="2">
    <citation type="submission" date="2021-04" db="EMBL/GenBank/DDBJ databases">
        <authorList>
            <person name="Gilroy R."/>
        </authorList>
    </citation>
    <scope>NUCLEOTIDE SEQUENCE</scope>
    <source>
        <strain evidence="8">23274</strain>
    </source>
</reference>
<evidence type="ECO:0000256" key="4">
    <source>
        <dbReference type="ARBA" id="ARBA00022691"/>
    </source>
</evidence>
<sequence>MFQFKQFTIRQDRTAMKVGTDGVLLGAWANVQRAQSILDIGTGTGLIALMAAQRNTHARIEAIEIEPNAFQQAKENSAASPWANRINITNVALQNYYPPITFDCIICNPPFFTQSTSSPDQCRNLARHNDTLPYNELILHVCRLLQPDGQFHVILPATDAEKFIAQALFSGLYPLHITKIYPTPNKAAKRILIQFAPQYHQCTEDYLTLEVTHHQYTKEYMTLTKDFYLNF</sequence>
<comment type="catalytic activity">
    <reaction evidence="6">
        <text>adenosine(37) in tRNA1(Val) + S-adenosyl-L-methionine = N(6)-methyladenosine(37) in tRNA1(Val) + S-adenosyl-L-homocysteine + H(+)</text>
        <dbReference type="Rhea" id="RHEA:43160"/>
        <dbReference type="Rhea" id="RHEA-COMP:10369"/>
        <dbReference type="Rhea" id="RHEA-COMP:10370"/>
        <dbReference type="ChEBI" id="CHEBI:15378"/>
        <dbReference type="ChEBI" id="CHEBI:57856"/>
        <dbReference type="ChEBI" id="CHEBI:59789"/>
        <dbReference type="ChEBI" id="CHEBI:74411"/>
        <dbReference type="ChEBI" id="CHEBI:74449"/>
        <dbReference type="EC" id="2.1.1.223"/>
    </reaction>
</comment>
<feature type="domain" description="Methyltransferase small" evidence="7">
    <location>
        <begin position="32"/>
        <end position="125"/>
    </location>
</feature>
<dbReference type="PANTHER" id="PTHR47739">
    <property type="entry name" value="TRNA1(VAL) (ADENINE(37)-N6)-METHYLTRANSFERASE"/>
    <property type="match status" value="1"/>
</dbReference>
<dbReference type="PRINTS" id="PR00507">
    <property type="entry name" value="N12N6MTFRASE"/>
</dbReference>
<dbReference type="GO" id="GO:0008033">
    <property type="term" value="P:tRNA processing"/>
    <property type="evidence" value="ECO:0007669"/>
    <property type="project" value="UniProtKB-UniRule"/>
</dbReference>
<evidence type="ECO:0000256" key="2">
    <source>
        <dbReference type="ARBA" id="ARBA00022603"/>
    </source>
</evidence>
<protein>
    <recommendedName>
        <fullName evidence="6">tRNA1(Val) (adenine(37)-N6)-methyltransferase</fullName>
        <ecNumber evidence="6">2.1.1.223</ecNumber>
    </recommendedName>
    <alternativeName>
        <fullName evidence="6">tRNA m6A37 methyltransferase</fullName>
    </alternativeName>
</protein>
<gene>
    <name evidence="8" type="ORF">H9863_02795</name>
</gene>
<dbReference type="Pfam" id="PF05175">
    <property type="entry name" value="MTS"/>
    <property type="match status" value="1"/>
</dbReference>
<dbReference type="EC" id="2.1.1.223" evidence="6"/>
<evidence type="ECO:0000313" key="9">
    <source>
        <dbReference type="Proteomes" id="UP000824202"/>
    </source>
</evidence>
<keyword evidence="3 6" id="KW-0808">Transferase</keyword>
<dbReference type="CDD" id="cd02440">
    <property type="entry name" value="AdoMet_MTases"/>
    <property type="match status" value="1"/>
</dbReference>
<accession>A0A9D1UZ23</accession>
<comment type="similarity">
    <text evidence="6">Belongs to the methyltransferase superfamily. tRNA (adenine-N(6)-)-methyltransferase family.</text>
</comment>
<organism evidence="8 9">
    <name type="scientific">Candidatus Odoribacter faecigallinarum</name>
    <dbReference type="NCBI Taxonomy" id="2838706"/>
    <lineage>
        <taxon>Bacteria</taxon>
        <taxon>Pseudomonadati</taxon>
        <taxon>Bacteroidota</taxon>
        <taxon>Bacteroidia</taxon>
        <taxon>Bacteroidales</taxon>
        <taxon>Odoribacteraceae</taxon>
        <taxon>Odoribacter</taxon>
    </lineage>
</organism>
<dbReference type="Gene3D" id="3.40.50.150">
    <property type="entry name" value="Vaccinia Virus protein VP39"/>
    <property type="match status" value="1"/>
</dbReference>
<dbReference type="GO" id="GO:0003676">
    <property type="term" value="F:nucleic acid binding"/>
    <property type="evidence" value="ECO:0007669"/>
    <property type="project" value="InterPro"/>
</dbReference>
<dbReference type="PANTHER" id="PTHR47739:SF1">
    <property type="entry name" value="TRNA1(VAL) (ADENINE(37)-N6)-METHYLTRANSFERASE"/>
    <property type="match status" value="1"/>
</dbReference>
<comment type="function">
    <text evidence="6">Specifically methylates the adenine in position 37 of tRNA(1)(Val) (anticodon cmo5UAC).</text>
</comment>
<evidence type="ECO:0000256" key="1">
    <source>
        <dbReference type="ARBA" id="ARBA00022490"/>
    </source>
</evidence>
<evidence type="ECO:0000259" key="7">
    <source>
        <dbReference type="Pfam" id="PF05175"/>
    </source>
</evidence>
<dbReference type="GO" id="GO:0016430">
    <property type="term" value="F:tRNA (adenine-N6)-methyltransferase activity"/>
    <property type="evidence" value="ECO:0007669"/>
    <property type="project" value="UniProtKB-UniRule"/>
</dbReference>
<evidence type="ECO:0000256" key="3">
    <source>
        <dbReference type="ARBA" id="ARBA00022679"/>
    </source>
</evidence>
<keyword evidence="1 6" id="KW-0963">Cytoplasm</keyword>